<dbReference type="GO" id="GO:0009055">
    <property type="term" value="F:electron transfer activity"/>
    <property type="evidence" value="ECO:0007669"/>
    <property type="project" value="InterPro"/>
</dbReference>
<protein>
    <submittedName>
        <fullName evidence="3">Cytochrome b subunit of the bc complex</fullName>
    </submittedName>
</protein>
<feature type="transmembrane region" description="Helical" evidence="1">
    <location>
        <begin position="327"/>
        <end position="345"/>
    </location>
</feature>
<dbReference type="eggNOG" id="COG1290">
    <property type="taxonomic scope" value="Bacteria"/>
</dbReference>
<name>A0A1I2FNZ7_9BACT</name>
<dbReference type="InterPro" id="IPR016174">
    <property type="entry name" value="Di-haem_cyt_TM"/>
</dbReference>
<feature type="transmembrane region" description="Helical" evidence="1">
    <location>
        <begin position="396"/>
        <end position="417"/>
    </location>
</feature>
<keyword evidence="1" id="KW-0812">Transmembrane</keyword>
<keyword evidence="4" id="KW-1185">Reference proteome</keyword>
<dbReference type="PROSITE" id="PS51002">
    <property type="entry name" value="CYTB_NTER"/>
    <property type="match status" value="1"/>
</dbReference>
<feature type="transmembrane region" description="Helical" evidence="1">
    <location>
        <begin position="34"/>
        <end position="58"/>
    </location>
</feature>
<dbReference type="RefSeq" id="WP_010528305.1">
    <property type="nucleotide sequence ID" value="NZ_AFSL01000079.1"/>
</dbReference>
<dbReference type="Gene3D" id="1.20.810.10">
    <property type="entry name" value="Cytochrome Bc1 Complex, Chain C"/>
    <property type="match status" value="1"/>
</dbReference>
<dbReference type="GO" id="GO:0016491">
    <property type="term" value="F:oxidoreductase activity"/>
    <property type="evidence" value="ECO:0007669"/>
    <property type="project" value="InterPro"/>
</dbReference>
<evidence type="ECO:0000259" key="2">
    <source>
        <dbReference type="PROSITE" id="PS51002"/>
    </source>
</evidence>
<dbReference type="Pfam" id="PF00033">
    <property type="entry name" value="Cytochrome_B"/>
    <property type="match status" value="1"/>
</dbReference>
<dbReference type="InParanoid" id="A0A1I2FNZ7"/>
<proteinExistence type="predicted"/>
<reference evidence="3 4" key="1">
    <citation type="submission" date="2016-10" db="EMBL/GenBank/DDBJ databases">
        <authorList>
            <person name="de Groot N.N."/>
        </authorList>
    </citation>
    <scope>NUCLEOTIDE SEQUENCE [LARGE SCALE GENOMIC DNA]</scope>
    <source>
        <strain evidence="3 4">DSM 19012</strain>
    </source>
</reference>
<organism evidence="3 4">
    <name type="scientific">Thermophagus xiamenensis</name>
    <dbReference type="NCBI Taxonomy" id="385682"/>
    <lineage>
        <taxon>Bacteria</taxon>
        <taxon>Pseudomonadati</taxon>
        <taxon>Bacteroidota</taxon>
        <taxon>Bacteroidia</taxon>
        <taxon>Marinilabiliales</taxon>
        <taxon>Marinilabiliaceae</taxon>
        <taxon>Thermophagus</taxon>
    </lineage>
</organism>
<evidence type="ECO:0000313" key="3">
    <source>
        <dbReference type="EMBL" id="SFF06753.1"/>
    </source>
</evidence>
<dbReference type="Proteomes" id="UP000181976">
    <property type="component" value="Unassembled WGS sequence"/>
</dbReference>
<accession>A0A1I2FNZ7</accession>
<dbReference type="AlphaFoldDB" id="A0A1I2FNZ7"/>
<keyword evidence="1" id="KW-1133">Transmembrane helix</keyword>
<feature type="transmembrane region" description="Helical" evidence="1">
    <location>
        <begin position="118"/>
        <end position="137"/>
    </location>
</feature>
<keyword evidence="1" id="KW-0472">Membrane</keyword>
<dbReference type="InterPro" id="IPR027387">
    <property type="entry name" value="Cytb/b6-like_sf"/>
</dbReference>
<dbReference type="PANTHER" id="PTHR19271">
    <property type="entry name" value="CYTOCHROME B"/>
    <property type="match status" value="1"/>
</dbReference>
<feature type="transmembrane region" description="Helical" evidence="1">
    <location>
        <begin position="183"/>
        <end position="205"/>
    </location>
</feature>
<feature type="transmembrane region" description="Helical" evidence="1">
    <location>
        <begin position="87"/>
        <end position="106"/>
    </location>
</feature>
<gene>
    <name evidence="3" type="ORF">SAMN05444380_13217</name>
</gene>
<dbReference type="SUPFAM" id="SSF81342">
    <property type="entry name" value="Transmembrane di-heme cytochromes"/>
    <property type="match status" value="1"/>
</dbReference>
<dbReference type="InterPro" id="IPR005797">
    <property type="entry name" value="Cyt_b/b6_N"/>
</dbReference>
<dbReference type="STRING" id="385682.SAMN05444380_13217"/>
<dbReference type="GO" id="GO:0016020">
    <property type="term" value="C:membrane"/>
    <property type="evidence" value="ECO:0007669"/>
    <property type="project" value="InterPro"/>
</dbReference>
<evidence type="ECO:0000313" key="4">
    <source>
        <dbReference type="Proteomes" id="UP000181976"/>
    </source>
</evidence>
<dbReference type="EMBL" id="FONA01000032">
    <property type="protein sequence ID" value="SFF06753.1"/>
    <property type="molecule type" value="Genomic_DNA"/>
</dbReference>
<sequence>MRGNSPTSKAIKKFILHLHPHKIDRRAIVFTRTFGLGGIAALLFFILFITGMMLRFVYVPSAGQAYDSILVIKNEIIFGNLLRNLHYWSAMLLVIVAFLHLVRVFYSQSLFYERRKNWIYGLLLMFLVVSSNFTGYLLPWDQLSYWAVTIMTNLLSYIPLVGNGLADMVRDGTTVNERTLLRFYHFHTGLLPLIMVILMTIHFWLVRKAGGVALPETDEKTSKVAVHPHLIYKEAVVALCLILALLLFSMFVDAPLMDKAKPAVSPNPSKAPWYFMGFQELLMHVHPLFSSFLIPLSVISFLAAIPFFNYSHLKPGRWFYSKNGKTITIASGIFAFAYTFLFIILSDKVFDFNHWFAAWPIINSTGIIPTLLYWGPVFGFMYFLNKKLKALRIEKVIGWVTVIFMAYITMMLIGSFLRGEGMQLIF</sequence>
<feature type="transmembrane region" description="Helical" evidence="1">
    <location>
        <begin position="357"/>
        <end position="384"/>
    </location>
</feature>
<dbReference type="OrthoDB" id="627427at2"/>
<feature type="domain" description="Cytochrome b/b6 N-terminal region profile" evidence="2">
    <location>
        <begin position="1"/>
        <end position="215"/>
    </location>
</feature>
<feature type="transmembrane region" description="Helical" evidence="1">
    <location>
        <begin position="230"/>
        <end position="252"/>
    </location>
</feature>
<dbReference type="PANTHER" id="PTHR19271:SF16">
    <property type="entry name" value="CYTOCHROME B"/>
    <property type="match status" value="1"/>
</dbReference>
<dbReference type="GO" id="GO:0022904">
    <property type="term" value="P:respiratory electron transport chain"/>
    <property type="evidence" value="ECO:0007669"/>
    <property type="project" value="InterPro"/>
</dbReference>
<feature type="transmembrane region" description="Helical" evidence="1">
    <location>
        <begin position="288"/>
        <end position="307"/>
    </location>
</feature>
<evidence type="ECO:0000256" key="1">
    <source>
        <dbReference type="SAM" id="Phobius"/>
    </source>
</evidence>